<sequence>MMFNSSLFKRYLSIYSRNPLIVKLHVMMRLLSCPFSKIEPFIPKKGAILDFGCGFGCFTHYLQLTSYERNIIGCDTAEDKIAQASSTINKDRNIRFHTGSLDFLEKESLDCIVIIDVLYLIPQEDWRALLDRCYFLLKTGGGFLLKEMDKEPLWKFRWNNFQETLSVKIFKVTTGSSFKNDKQFYFKSSEELSNDLTKIGFRVEVVRVDKGYIHPHILYLCRKV</sequence>
<evidence type="ECO:0000259" key="2">
    <source>
        <dbReference type="Pfam" id="PF13649"/>
    </source>
</evidence>
<dbReference type="GO" id="GO:0008168">
    <property type="term" value="F:methyltransferase activity"/>
    <property type="evidence" value="ECO:0007669"/>
    <property type="project" value="UniProtKB-KW"/>
</dbReference>
<keyword evidence="3" id="KW-0489">Methyltransferase</keyword>
<dbReference type="PANTHER" id="PTHR43861">
    <property type="entry name" value="TRANS-ACONITATE 2-METHYLTRANSFERASE-RELATED"/>
    <property type="match status" value="1"/>
</dbReference>
<dbReference type="InterPro" id="IPR029063">
    <property type="entry name" value="SAM-dependent_MTases_sf"/>
</dbReference>
<dbReference type="Pfam" id="PF13649">
    <property type="entry name" value="Methyltransf_25"/>
    <property type="match status" value="1"/>
</dbReference>
<dbReference type="AlphaFoldDB" id="A0A419DDU2"/>
<dbReference type="SUPFAM" id="SSF53335">
    <property type="entry name" value="S-adenosyl-L-methionine-dependent methyltransferases"/>
    <property type="match status" value="1"/>
</dbReference>
<evidence type="ECO:0000313" key="4">
    <source>
        <dbReference type="Proteomes" id="UP000285655"/>
    </source>
</evidence>
<reference evidence="3 4" key="1">
    <citation type="journal article" date="2017" name="ISME J.">
        <title>Energy and carbon metabolisms in a deep terrestrial subsurface fluid microbial community.</title>
        <authorList>
            <person name="Momper L."/>
            <person name="Jungbluth S.P."/>
            <person name="Lee M.D."/>
            <person name="Amend J.P."/>
        </authorList>
    </citation>
    <scope>NUCLEOTIDE SEQUENCE [LARGE SCALE GENOMIC DNA]</scope>
    <source>
        <strain evidence="3">SURF_29</strain>
    </source>
</reference>
<proteinExistence type="predicted"/>
<protein>
    <submittedName>
        <fullName evidence="3">Class I SAM-dependent methyltransferase</fullName>
    </submittedName>
</protein>
<dbReference type="GO" id="GO:0032259">
    <property type="term" value="P:methylation"/>
    <property type="evidence" value="ECO:0007669"/>
    <property type="project" value="UniProtKB-KW"/>
</dbReference>
<keyword evidence="1 3" id="KW-0808">Transferase</keyword>
<organism evidence="3 4">
    <name type="scientific">candidate division WS5 bacterium</name>
    <dbReference type="NCBI Taxonomy" id="2093353"/>
    <lineage>
        <taxon>Bacteria</taxon>
        <taxon>candidate division WS5</taxon>
    </lineage>
</organism>
<gene>
    <name evidence="3" type="ORF">C4544_03355</name>
</gene>
<accession>A0A419DDU2</accession>
<comment type="caution">
    <text evidence="3">The sequence shown here is derived from an EMBL/GenBank/DDBJ whole genome shotgun (WGS) entry which is preliminary data.</text>
</comment>
<dbReference type="InterPro" id="IPR041698">
    <property type="entry name" value="Methyltransf_25"/>
</dbReference>
<evidence type="ECO:0000256" key="1">
    <source>
        <dbReference type="ARBA" id="ARBA00022679"/>
    </source>
</evidence>
<dbReference type="Proteomes" id="UP000285655">
    <property type="component" value="Unassembled WGS sequence"/>
</dbReference>
<dbReference type="EMBL" id="QZJW01000024">
    <property type="protein sequence ID" value="RJO61252.1"/>
    <property type="molecule type" value="Genomic_DNA"/>
</dbReference>
<evidence type="ECO:0000313" key="3">
    <source>
        <dbReference type="EMBL" id="RJO61252.1"/>
    </source>
</evidence>
<feature type="domain" description="Methyltransferase" evidence="2">
    <location>
        <begin position="48"/>
        <end position="141"/>
    </location>
</feature>
<name>A0A419DDU2_9BACT</name>
<dbReference type="CDD" id="cd02440">
    <property type="entry name" value="AdoMet_MTases"/>
    <property type="match status" value="1"/>
</dbReference>
<dbReference type="Gene3D" id="3.40.50.150">
    <property type="entry name" value="Vaccinia Virus protein VP39"/>
    <property type="match status" value="1"/>
</dbReference>